<protein>
    <recommendedName>
        <fullName evidence="2">Ribosome-binding factor A</fullName>
    </recommendedName>
</protein>
<comment type="similarity">
    <text evidence="2">Belongs to the RbfA family.</text>
</comment>
<evidence type="ECO:0000256" key="2">
    <source>
        <dbReference type="HAMAP-Rule" id="MF_00003"/>
    </source>
</evidence>
<dbReference type="KEGG" id="ahel:Q31a_61640"/>
<dbReference type="AlphaFoldDB" id="A0A518GGP5"/>
<organism evidence="4 5">
    <name type="scientific">Aureliella helgolandensis</name>
    <dbReference type="NCBI Taxonomy" id="2527968"/>
    <lineage>
        <taxon>Bacteria</taxon>
        <taxon>Pseudomonadati</taxon>
        <taxon>Planctomycetota</taxon>
        <taxon>Planctomycetia</taxon>
        <taxon>Pirellulales</taxon>
        <taxon>Pirellulaceae</taxon>
        <taxon>Aureliella</taxon>
    </lineage>
</organism>
<dbReference type="Proteomes" id="UP000318017">
    <property type="component" value="Chromosome"/>
</dbReference>
<keyword evidence="1 2" id="KW-0690">Ribosome biogenesis</keyword>
<dbReference type="PANTHER" id="PTHR33515">
    <property type="entry name" value="RIBOSOME-BINDING FACTOR A, CHLOROPLASTIC-RELATED"/>
    <property type="match status" value="1"/>
</dbReference>
<dbReference type="HAMAP" id="MF_00003">
    <property type="entry name" value="RbfA"/>
    <property type="match status" value="1"/>
</dbReference>
<reference evidence="4 5" key="1">
    <citation type="submission" date="2019-02" db="EMBL/GenBank/DDBJ databases">
        <title>Deep-cultivation of Planctomycetes and their phenomic and genomic characterization uncovers novel biology.</title>
        <authorList>
            <person name="Wiegand S."/>
            <person name="Jogler M."/>
            <person name="Boedeker C."/>
            <person name="Pinto D."/>
            <person name="Vollmers J."/>
            <person name="Rivas-Marin E."/>
            <person name="Kohn T."/>
            <person name="Peeters S.H."/>
            <person name="Heuer A."/>
            <person name="Rast P."/>
            <person name="Oberbeckmann S."/>
            <person name="Bunk B."/>
            <person name="Jeske O."/>
            <person name="Meyerdierks A."/>
            <person name="Storesund J.E."/>
            <person name="Kallscheuer N."/>
            <person name="Luecker S."/>
            <person name="Lage O.M."/>
            <person name="Pohl T."/>
            <person name="Merkel B.J."/>
            <person name="Hornburger P."/>
            <person name="Mueller R.-W."/>
            <person name="Bruemmer F."/>
            <person name="Labrenz M."/>
            <person name="Spormann A.M."/>
            <person name="Op den Camp H."/>
            <person name="Overmann J."/>
            <person name="Amann R."/>
            <person name="Jetten M.S.M."/>
            <person name="Mascher T."/>
            <person name="Medema M.H."/>
            <person name="Devos D.P."/>
            <person name="Kaster A.-K."/>
            <person name="Ovreas L."/>
            <person name="Rohde M."/>
            <person name="Galperin M.Y."/>
            <person name="Jogler C."/>
        </authorList>
    </citation>
    <scope>NUCLEOTIDE SEQUENCE [LARGE SCALE GENOMIC DNA]</scope>
    <source>
        <strain evidence="4 5">Q31a</strain>
    </source>
</reference>
<keyword evidence="2" id="KW-0963">Cytoplasm</keyword>
<dbReference type="InterPro" id="IPR023799">
    <property type="entry name" value="RbfA_dom_sf"/>
</dbReference>
<dbReference type="OrthoDB" id="307788at2"/>
<dbReference type="Pfam" id="PF02033">
    <property type="entry name" value="RBFA"/>
    <property type="match status" value="1"/>
</dbReference>
<evidence type="ECO:0000256" key="1">
    <source>
        <dbReference type="ARBA" id="ARBA00022517"/>
    </source>
</evidence>
<feature type="compositionally biased region" description="Polar residues" evidence="3">
    <location>
        <begin position="133"/>
        <end position="149"/>
    </location>
</feature>
<dbReference type="GO" id="GO:0005829">
    <property type="term" value="C:cytosol"/>
    <property type="evidence" value="ECO:0007669"/>
    <property type="project" value="TreeGrafter"/>
</dbReference>
<dbReference type="RefSeq" id="WP_145085664.1">
    <property type="nucleotide sequence ID" value="NZ_CP036298.1"/>
</dbReference>
<dbReference type="InterPro" id="IPR000238">
    <property type="entry name" value="RbfA"/>
</dbReference>
<comment type="subcellular location">
    <subcellularLocation>
        <location evidence="2">Cytoplasm</location>
    </subcellularLocation>
</comment>
<evidence type="ECO:0000256" key="3">
    <source>
        <dbReference type="SAM" id="MobiDB-lite"/>
    </source>
</evidence>
<dbReference type="NCBIfam" id="TIGR00082">
    <property type="entry name" value="rbfA"/>
    <property type="match status" value="1"/>
</dbReference>
<dbReference type="InterPro" id="IPR015946">
    <property type="entry name" value="KH_dom-like_a/b"/>
</dbReference>
<keyword evidence="5" id="KW-1185">Reference proteome</keyword>
<comment type="function">
    <text evidence="2">One of several proteins that assist in the late maturation steps of the functional core of the 30S ribosomal subunit. Associates with free 30S ribosomal subunits (but not with 30S subunits that are part of 70S ribosomes or polysomes). Required for efficient processing of 16S rRNA. May interact with the 5'-terminal helix region of 16S rRNA.</text>
</comment>
<accession>A0A518GGP5</accession>
<name>A0A518GGP5_9BACT</name>
<evidence type="ECO:0000313" key="4">
    <source>
        <dbReference type="EMBL" id="QDV27771.1"/>
    </source>
</evidence>
<dbReference type="EMBL" id="CP036298">
    <property type="protein sequence ID" value="QDV27771.1"/>
    <property type="molecule type" value="Genomic_DNA"/>
</dbReference>
<evidence type="ECO:0000313" key="5">
    <source>
        <dbReference type="Proteomes" id="UP000318017"/>
    </source>
</evidence>
<comment type="subunit">
    <text evidence="2">Monomer. Binds 30S ribosomal subunits, but not 50S ribosomal subunits or 70S ribosomes.</text>
</comment>
<dbReference type="GO" id="GO:0030490">
    <property type="term" value="P:maturation of SSU-rRNA"/>
    <property type="evidence" value="ECO:0007669"/>
    <property type="project" value="UniProtKB-UniRule"/>
</dbReference>
<dbReference type="GO" id="GO:0043024">
    <property type="term" value="F:ribosomal small subunit binding"/>
    <property type="evidence" value="ECO:0007669"/>
    <property type="project" value="TreeGrafter"/>
</dbReference>
<sequence length="149" mass="16368">MATRRILKAAEAIREVVSMAILTELRDPRVQNVTVTGVEVAPDMRTAKVLISIMADEGRQSLCLRGLQNSAGFLQSKIAKRIDTRYTPRLTFEIDDGVKKSLEVARILYDLAKEREALEAARAEETPAGEENASPTAESNSQQQPPGES</sequence>
<proteinExistence type="inferred from homology"/>
<feature type="region of interest" description="Disordered" evidence="3">
    <location>
        <begin position="119"/>
        <end position="149"/>
    </location>
</feature>
<gene>
    <name evidence="2 4" type="primary">rbfA</name>
    <name evidence="4" type="ORF">Q31a_61640</name>
</gene>
<dbReference type="SUPFAM" id="SSF89919">
    <property type="entry name" value="Ribosome-binding factor A, RbfA"/>
    <property type="match status" value="1"/>
</dbReference>
<dbReference type="Gene3D" id="3.30.300.20">
    <property type="match status" value="1"/>
</dbReference>
<dbReference type="PANTHER" id="PTHR33515:SF1">
    <property type="entry name" value="RIBOSOME-BINDING FACTOR A, CHLOROPLASTIC-RELATED"/>
    <property type="match status" value="1"/>
</dbReference>